<keyword evidence="1" id="KW-0812">Transmembrane</keyword>
<feature type="transmembrane region" description="Helical" evidence="1">
    <location>
        <begin position="66"/>
        <end position="83"/>
    </location>
</feature>
<dbReference type="Proteomes" id="UP001428290">
    <property type="component" value="Unassembled WGS sequence"/>
</dbReference>
<organism evidence="2 3">
    <name type="scientific">Herpetosiphon gulosus</name>
    <dbReference type="NCBI Taxonomy" id="1973496"/>
    <lineage>
        <taxon>Bacteria</taxon>
        <taxon>Bacillati</taxon>
        <taxon>Chloroflexota</taxon>
        <taxon>Chloroflexia</taxon>
        <taxon>Herpetosiphonales</taxon>
        <taxon>Herpetosiphonaceae</taxon>
        <taxon>Herpetosiphon</taxon>
    </lineage>
</organism>
<protein>
    <submittedName>
        <fullName evidence="2">Uncharacterized protein</fullName>
    </submittedName>
</protein>
<feature type="transmembrane region" description="Helical" evidence="1">
    <location>
        <begin position="168"/>
        <end position="187"/>
    </location>
</feature>
<dbReference type="EMBL" id="BAABRU010000001">
    <property type="protein sequence ID" value="GAA5526455.1"/>
    <property type="molecule type" value="Genomic_DNA"/>
</dbReference>
<accession>A0ABP9WTL5</accession>
<sequence>MTTTAQFPEARRTTSGAGAILRQFWVTSKGMTIFFMLSCFFLVLAIAGVIVDPREVLGQPVWMKSLKFAVSFVVYAPTVLWMFSYVKLRPRLMRFVMDACAAALSIEIVLFITQAVRGQPMHFNVATPIDETLWSIMGTTITVFYLINIIGFVVFLRQKPIADRVFMLSLKLGMGLMLIGFGLGFLMTNPSPAQMEVLQAGGSVPAIGAHTVGAADGGRGIAILGWSSEHGDLRIAHFVGIHGAQVLALVGWLLYNAKQRFNNKQRLALTWGAAVAYLGLVASVTVQALRGQALLQPDATTWISWIGLVVVSVLFTSVVVNQGSGARVQGSGSF</sequence>
<reference evidence="2 3" key="1">
    <citation type="submission" date="2024-02" db="EMBL/GenBank/DDBJ databases">
        <title>Herpetosiphon gulosus NBRC 112829.</title>
        <authorList>
            <person name="Ichikawa N."/>
            <person name="Katano-Makiyama Y."/>
            <person name="Hidaka K."/>
        </authorList>
    </citation>
    <scope>NUCLEOTIDE SEQUENCE [LARGE SCALE GENOMIC DNA]</scope>
    <source>
        <strain evidence="2 3">NBRC 112829</strain>
    </source>
</reference>
<feature type="transmembrane region" description="Helical" evidence="1">
    <location>
        <begin position="267"/>
        <end position="290"/>
    </location>
</feature>
<gene>
    <name evidence="2" type="ORF">Hgul01_00227</name>
</gene>
<feature type="transmembrane region" description="Helical" evidence="1">
    <location>
        <begin position="95"/>
        <end position="113"/>
    </location>
</feature>
<proteinExistence type="predicted"/>
<feature type="transmembrane region" description="Helical" evidence="1">
    <location>
        <begin position="302"/>
        <end position="320"/>
    </location>
</feature>
<keyword evidence="1" id="KW-0472">Membrane</keyword>
<dbReference type="RefSeq" id="WP_345720099.1">
    <property type="nucleotide sequence ID" value="NZ_BAABRU010000001.1"/>
</dbReference>
<feature type="transmembrane region" description="Helical" evidence="1">
    <location>
        <begin position="235"/>
        <end position="255"/>
    </location>
</feature>
<evidence type="ECO:0000256" key="1">
    <source>
        <dbReference type="SAM" id="Phobius"/>
    </source>
</evidence>
<evidence type="ECO:0000313" key="2">
    <source>
        <dbReference type="EMBL" id="GAA5526455.1"/>
    </source>
</evidence>
<feature type="transmembrane region" description="Helical" evidence="1">
    <location>
        <begin position="31"/>
        <end position="51"/>
    </location>
</feature>
<comment type="caution">
    <text evidence="2">The sequence shown here is derived from an EMBL/GenBank/DDBJ whole genome shotgun (WGS) entry which is preliminary data.</text>
</comment>
<keyword evidence="1" id="KW-1133">Transmembrane helix</keyword>
<name>A0ABP9WTL5_9CHLR</name>
<evidence type="ECO:0000313" key="3">
    <source>
        <dbReference type="Proteomes" id="UP001428290"/>
    </source>
</evidence>
<keyword evidence="3" id="KW-1185">Reference proteome</keyword>
<feature type="transmembrane region" description="Helical" evidence="1">
    <location>
        <begin position="133"/>
        <end position="156"/>
    </location>
</feature>